<evidence type="ECO:0000313" key="2">
    <source>
        <dbReference type="EMBL" id="ELR11468.1"/>
    </source>
</evidence>
<accession>L8GFF9</accession>
<gene>
    <name evidence="2" type="ORF">ACA1_122190</name>
</gene>
<sequence length="56" mass="6120">MHTVARFPSGECLPKWLSASIILLQLVACLDCSSCSGHSWLRWIAHSRPAPPNTCA</sequence>
<organism evidence="2 3">
    <name type="scientific">Acanthamoeba castellanii (strain ATCC 30010 / Neff)</name>
    <dbReference type="NCBI Taxonomy" id="1257118"/>
    <lineage>
        <taxon>Eukaryota</taxon>
        <taxon>Amoebozoa</taxon>
        <taxon>Discosea</taxon>
        <taxon>Longamoebia</taxon>
        <taxon>Centramoebida</taxon>
        <taxon>Acanthamoebidae</taxon>
        <taxon>Acanthamoeba</taxon>
    </lineage>
</organism>
<protein>
    <submittedName>
        <fullName evidence="2">Uncharacterized protein</fullName>
    </submittedName>
</protein>
<dbReference type="KEGG" id="acan:ACA1_122190"/>
<dbReference type="Proteomes" id="UP000011083">
    <property type="component" value="Unassembled WGS sequence"/>
</dbReference>
<dbReference type="EMBL" id="KB008151">
    <property type="protein sequence ID" value="ELR11468.1"/>
    <property type="molecule type" value="Genomic_DNA"/>
</dbReference>
<keyword evidence="3" id="KW-1185">Reference proteome</keyword>
<evidence type="ECO:0000256" key="1">
    <source>
        <dbReference type="SAM" id="SignalP"/>
    </source>
</evidence>
<proteinExistence type="predicted"/>
<feature type="signal peptide" evidence="1">
    <location>
        <begin position="1"/>
        <end position="29"/>
    </location>
</feature>
<dbReference type="VEuPathDB" id="AmoebaDB:ACA1_122190"/>
<evidence type="ECO:0000313" key="3">
    <source>
        <dbReference type="Proteomes" id="UP000011083"/>
    </source>
</evidence>
<reference evidence="2 3" key="1">
    <citation type="journal article" date="2013" name="Genome Biol.">
        <title>Genome of Acanthamoeba castellanii highlights extensive lateral gene transfer and early evolution of tyrosine kinase signaling.</title>
        <authorList>
            <person name="Clarke M."/>
            <person name="Lohan A.J."/>
            <person name="Liu B."/>
            <person name="Lagkouvardos I."/>
            <person name="Roy S."/>
            <person name="Zafar N."/>
            <person name="Bertelli C."/>
            <person name="Schilde C."/>
            <person name="Kianianmomeni A."/>
            <person name="Burglin T.R."/>
            <person name="Frech C."/>
            <person name="Turcotte B."/>
            <person name="Kopec K.O."/>
            <person name="Synnott J.M."/>
            <person name="Choo C."/>
            <person name="Paponov I."/>
            <person name="Finkler A."/>
            <person name="Soon Heng Tan C."/>
            <person name="Hutchins A.P."/>
            <person name="Weinmeier T."/>
            <person name="Rattei T."/>
            <person name="Chu J.S."/>
            <person name="Gimenez G."/>
            <person name="Irimia M."/>
            <person name="Rigden D.J."/>
            <person name="Fitzpatrick D.A."/>
            <person name="Lorenzo-Morales J."/>
            <person name="Bateman A."/>
            <person name="Chiu C.H."/>
            <person name="Tang P."/>
            <person name="Hegemann P."/>
            <person name="Fromm H."/>
            <person name="Raoult D."/>
            <person name="Greub G."/>
            <person name="Miranda-Saavedra D."/>
            <person name="Chen N."/>
            <person name="Nash P."/>
            <person name="Ginger M.L."/>
            <person name="Horn M."/>
            <person name="Schaap P."/>
            <person name="Caler L."/>
            <person name="Loftus B."/>
        </authorList>
    </citation>
    <scope>NUCLEOTIDE SEQUENCE [LARGE SCALE GENOMIC DNA]</scope>
    <source>
        <strain evidence="2 3">Neff</strain>
    </source>
</reference>
<dbReference type="RefSeq" id="XP_004333481.1">
    <property type="nucleotide sequence ID" value="XM_004333433.1"/>
</dbReference>
<dbReference type="AlphaFoldDB" id="L8GFF9"/>
<name>L8GFF9_ACACF</name>
<feature type="chain" id="PRO_5003990022" evidence="1">
    <location>
        <begin position="30"/>
        <end position="56"/>
    </location>
</feature>
<dbReference type="GeneID" id="14911914"/>
<keyword evidence="1" id="KW-0732">Signal</keyword>